<organism evidence="2">
    <name type="scientific">Desulfobacca acetoxidans</name>
    <dbReference type="NCBI Taxonomy" id="60893"/>
    <lineage>
        <taxon>Bacteria</taxon>
        <taxon>Pseudomonadati</taxon>
        <taxon>Thermodesulfobacteriota</taxon>
        <taxon>Desulfobaccia</taxon>
        <taxon>Desulfobaccales</taxon>
        <taxon>Desulfobaccaceae</taxon>
        <taxon>Desulfobacca</taxon>
    </lineage>
</organism>
<dbReference type="SUPFAM" id="SSF56300">
    <property type="entry name" value="Metallo-dependent phosphatases"/>
    <property type="match status" value="1"/>
</dbReference>
<dbReference type="Pfam" id="PF00149">
    <property type="entry name" value="Metallophos"/>
    <property type="match status" value="1"/>
</dbReference>
<evidence type="ECO:0000313" key="2">
    <source>
        <dbReference type="EMBL" id="HHS29713.1"/>
    </source>
</evidence>
<accession>A0A7V6A4H2</accession>
<protein>
    <recommendedName>
        <fullName evidence="1">Calcineurin-like phosphoesterase domain-containing protein</fullName>
    </recommendedName>
</protein>
<gene>
    <name evidence="2" type="ORF">ENV52_08440</name>
</gene>
<evidence type="ECO:0000259" key="1">
    <source>
        <dbReference type="Pfam" id="PF00149"/>
    </source>
</evidence>
<dbReference type="GO" id="GO:0016787">
    <property type="term" value="F:hydrolase activity"/>
    <property type="evidence" value="ECO:0007669"/>
    <property type="project" value="InterPro"/>
</dbReference>
<dbReference type="Gene3D" id="3.60.21.10">
    <property type="match status" value="1"/>
</dbReference>
<reference evidence="2" key="1">
    <citation type="journal article" date="2020" name="mSystems">
        <title>Genome- and Community-Level Interaction Insights into Carbon Utilization and Element Cycling Functions of Hydrothermarchaeota in Hydrothermal Sediment.</title>
        <authorList>
            <person name="Zhou Z."/>
            <person name="Liu Y."/>
            <person name="Xu W."/>
            <person name="Pan J."/>
            <person name="Luo Z.H."/>
            <person name="Li M."/>
        </authorList>
    </citation>
    <scope>NUCLEOTIDE SEQUENCE [LARGE SCALE GENOMIC DNA]</scope>
    <source>
        <strain evidence="2">SpSt-767</strain>
    </source>
</reference>
<dbReference type="PANTHER" id="PTHR43143">
    <property type="entry name" value="METALLOPHOSPHOESTERASE, CALCINEURIN SUPERFAMILY"/>
    <property type="match status" value="1"/>
</dbReference>
<dbReference type="EMBL" id="DTGR01000135">
    <property type="protein sequence ID" value="HHS29713.1"/>
    <property type="molecule type" value="Genomic_DNA"/>
</dbReference>
<proteinExistence type="predicted"/>
<dbReference type="InterPro" id="IPR051918">
    <property type="entry name" value="STPP_CPPED1"/>
</dbReference>
<feature type="domain" description="Calcineurin-like phosphoesterase" evidence="1">
    <location>
        <begin position="40"/>
        <end position="226"/>
    </location>
</feature>
<dbReference type="InterPro" id="IPR029052">
    <property type="entry name" value="Metallo-depent_PP-like"/>
</dbReference>
<name>A0A7V6A4H2_9BACT</name>
<comment type="caution">
    <text evidence="2">The sequence shown here is derived from an EMBL/GenBank/DDBJ whole genome shotgun (WGS) entry which is preliminary data.</text>
</comment>
<sequence>MQRREFLKTLTKGMAAAWVCQCWPAARLFSGESGATPNLSIACLADPHLADGNDKRPEARALARAVAEIKGLTPAPRLVLFAGDLAHDGDPAALALGEEILSDLAMPMLAVRGEGDGCPGKGQIGWRIFQEGRFCYPYEGVNLLGLEAMWQDGSHGPGFVLGEAQLRWLSEVLPRLDPASPLVVLSHPPLTPIYRPWGQWTQDSSPVLDRLAGFQNVLYIHGHVHSSAYASADGEAFSGTTHPSLVGRGWGEGETTSSPGRTLAFLTLTPALPHQGRARTNSARNGLKHISLPATSWPLPSALTGTPRQLRPGLGPRGCGWALLQHGGQTPQFRQILWQA</sequence>
<dbReference type="AlphaFoldDB" id="A0A7V6A4H2"/>
<dbReference type="PANTHER" id="PTHR43143:SF1">
    <property type="entry name" value="SERINE_THREONINE-PROTEIN PHOSPHATASE CPPED1"/>
    <property type="match status" value="1"/>
</dbReference>
<dbReference type="InterPro" id="IPR004843">
    <property type="entry name" value="Calcineurin-like_PHP"/>
</dbReference>